<evidence type="ECO:0000313" key="6">
    <source>
        <dbReference type="Proteomes" id="UP000792457"/>
    </source>
</evidence>
<dbReference type="InterPro" id="IPR036291">
    <property type="entry name" value="NAD(P)-bd_dom_sf"/>
</dbReference>
<dbReference type="Gene3D" id="3.40.50.720">
    <property type="entry name" value="NAD(P)-binding Rossmann-like Domain"/>
    <property type="match status" value="1"/>
</dbReference>
<keyword evidence="2" id="KW-0521">NADP</keyword>
<gene>
    <name evidence="5" type="ORF">J437_LFUL013785</name>
</gene>
<protein>
    <submittedName>
        <fullName evidence="5">Uncharacterized protein</fullName>
    </submittedName>
</protein>
<sequence>MFTPLEKVGIICLSVVGFQIVRSLFRVLYNHVIGPAFRMNVDVTKMGSWAVVTGSTDGVGKAYAEALAKKGMNVVLISRSMDKLENVGGEIEKNFNVSTKLIAADFTEGPATYQKIEKELYGLEIGVLINNVGMSYPYPEYFNDLPDKSVVCNNLIQCNVYSVTNMCQIVLPQMIERGKGVIVNVSSASALFPSPLLTVYAATKAYVDKFSTDLAIECSKKGVIVQSLLPGYVATKMSKIRRSTWMAPSAPRYVDRAMLSIGIEERTTGYFAHKLMVSTIQLVESLSPRLAIWIILRTMENIRRRAHKKTTTN</sequence>
<dbReference type="InterPro" id="IPR002347">
    <property type="entry name" value="SDR_fam"/>
</dbReference>
<evidence type="ECO:0000256" key="3">
    <source>
        <dbReference type="ARBA" id="ARBA00023002"/>
    </source>
</evidence>
<evidence type="ECO:0000256" key="2">
    <source>
        <dbReference type="ARBA" id="ARBA00022857"/>
    </source>
</evidence>
<dbReference type="PANTHER" id="PTHR43899">
    <property type="entry name" value="RH59310P"/>
    <property type="match status" value="1"/>
</dbReference>
<dbReference type="CDD" id="cd05356">
    <property type="entry name" value="17beta-HSD1_like_SDR_c"/>
    <property type="match status" value="1"/>
</dbReference>
<dbReference type="FunFam" id="3.40.50.720:FF:000137">
    <property type="entry name" value="Hydroxysteroid (17-beta) dehydrogenase 3"/>
    <property type="match status" value="1"/>
</dbReference>
<reference evidence="5" key="1">
    <citation type="submission" date="2013-04" db="EMBL/GenBank/DDBJ databases">
        <authorList>
            <person name="Qu J."/>
            <person name="Murali S.C."/>
            <person name="Bandaranaike D."/>
            <person name="Bellair M."/>
            <person name="Blankenburg K."/>
            <person name="Chao H."/>
            <person name="Dinh H."/>
            <person name="Doddapaneni H."/>
            <person name="Downs B."/>
            <person name="Dugan-Rocha S."/>
            <person name="Elkadiri S."/>
            <person name="Gnanaolivu R.D."/>
            <person name="Hernandez B."/>
            <person name="Javaid M."/>
            <person name="Jayaseelan J.C."/>
            <person name="Lee S."/>
            <person name="Li M."/>
            <person name="Ming W."/>
            <person name="Munidasa M."/>
            <person name="Muniz J."/>
            <person name="Nguyen L."/>
            <person name="Ongeri F."/>
            <person name="Osuji N."/>
            <person name="Pu L.-L."/>
            <person name="Puazo M."/>
            <person name="Qu C."/>
            <person name="Quiroz J."/>
            <person name="Raj R."/>
            <person name="Weissenberger G."/>
            <person name="Xin Y."/>
            <person name="Zou X."/>
            <person name="Han Y."/>
            <person name="Richards S."/>
            <person name="Worley K."/>
            <person name="Muzny D."/>
            <person name="Gibbs R."/>
        </authorList>
    </citation>
    <scope>NUCLEOTIDE SEQUENCE</scope>
    <source>
        <strain evidence="5">Sampled in the wild</strain>
    </source>
</reference>
<dbReference type="AlphaFoldDB" id="A0A8K0P2E5"/>
<name>A0A8K0P2E5_LADFU</name>
<dbReference type="EMBL" id="KZ308707">
    <property type="protein sequence ID" value="KAG8233315.1"/>
    <property type="molecule type" value="Genomic_DNA"/>
</dbReference>
<keyword evidence="6" id="KW-1185">Reference proteome</keyword>
<dbReference type="SUPFAM" id="SSF51735">
    <property type="entry name" value="NAD(P)-binding Rossmann-fold domains"/>
    <property type="match status" value="1"/>
</dbReference>
<dbReference type="GO" id="GO:0016491">
    <property type="term" value="F:oxidoreductase activity"/>
    <property type="evidence" value="ECO:0007669"/>
    <property type="project" value="UniProtKB-KW"/>
</dbReference>
<dbReference type="PANTHER" id="PTHR43899:SF13">
    <property type="entry name" value="RH59310P"/>
    <property type="match status" value="1"/>
</dbReference>
<dbReference type="Pfam" id="PF00106">
    <property type="entry name" value="adh_short"/>
    <property type="match status" value="1"/>
</dbReference>
<dbReference type="PRINTS" id="PR00081">
    <property type="entry name" value="GDHRDH"/>
</dbReference>
<comment type="similarity">
    <text evidence="1 4">Belongs to the short-chain dehydrogenases/reductases (SDR) family.</text>
</comment>
<dbReference type="PRINTS" id="PR00080">
    <property type="entry name" value="SDRFAMILY"/>
</dbReference>
<dbReference type="Proteomes" id="UP000792457">
    <property type="component" value="Unassembled WGS sequence"/>
</dbReference>
<accession>A0A8K0P2E5</accession>
<dbReference type="InterPro" id="IPR051019">
    <property type="entry name" value="VLCFA-Steroid_DH"/>
</dbReference>
<organism evidence="5 6">
    <name type="scientific">Ladona fulva</name>
    <name type="common">Scarce chaser dragonfly</name>
    <name type="synonym">Libellula fulva</name>
    <dbReference type="NCBI Taxonomy" id="123851"/>
    <lineage>
        <taxon>Eukaryota</taxon>
        <taxon>Metazoa</taxon>
        <taxon>Ecdysozoa</taxon>
        <taxon>Arthropoda</taxon>
        <taxon>Hexapoda</taxon>
        <taxon>Insecta</taxon>
        <taxon>Pterygota</taxon>
        <taxon>Palaeoptera</taxon>
        <taxon>Odonata</taxon>
        <taxon>Epiprocta</taxon>
        <taxon>Anisoptera</taxon>
        <taxon>Libelluloidea</taxon>
        <taxon>Libellulidae</taxon>
        <taxon>Ladona</taxon>
    </lineage>
</organism>
<dbReference type="OrthoDB" id="5545019at2759"/>
<dbReference type="GO" id="GO:0005783">
    <property type="term" value="C:endoplasmic reticulum"/>
    <property type="evidence" value="ECO:0007669"/>
    <property type="project" value="TreeGrafter"/>
</dbReference>
<proteinExistence type="inferred from homology"/>
<evidence type="ECO:0000313" key="5">
    <source>
        <dbReference type="EMBL" id="KAG8233315.1"/>
    </source>
</evidence>
<keyword evidence="3" id="KW-0560">Oxidoreductase</keyword>
<reference evidence="5" key="2">
    <citation type="submission" date="2017-10" db="EMBL/GenBank/DDBJ databases">
        <title>Ladona fulva Genome sequencing and assembly.</title>
        <authorList>
            <person name="Murali S."/>
            <person name="Richards S."/>
            <person name="Bandaranaike D."/>
            <person name="Bellair M."/>
            <person name="Blankenburg K."/>
            <person name="Chao H."/>
            <person name="Dinh H."/>
            <person name="Doddapaneni H."/>
            <person name="Dugan-Rocha S."/>
            <person name="Elkadiri S."/>
            <person name="Gnanaolivu R."/>
            <person name="Hernandez B."/>
            <person name="Skinner E."/>
            <person name="Javaid M."/>
            <person name="Lee S."/>
            <person name="Li M."/>
            <person name="Ming W."/>
            <person name="Munidasa M."/>
            <person name="Muniz J."/>
            <person name="Nguyen L."/>
            <person name="Hughes D."/>
            <person name="Osuji N."/>
            <person name="Pu L.-L."/>
            <person name="Puazo M."/>
            <person name="Qu C."/>
            <person name="Quiroz J."/>
            <person name="Raj R."/>
            <person name="Weissenberger G."/>
            <person name="Xin Y."/>
            <person name="Zou X."/>
            <person name="Han Y."/>
            <person name="Worley K."/>
            <person name="Muzny D."/>
            <person name="Gibbs R."/>
        </authorList>
    </citation>
    <scope>NUCLEOTIDE SEQUENCE</scope>
    <source>
        <strain evidence="5">Sampled in the wild</strain>
    </source>
</reference>
<evidence type="ECO:0000256" key="1">
    <source>
        <dbReference type="ARBA" id="ARBA00006484"/>
    </source>
</evidence>
<comment type="caution">
    <text evidence="5">The sequence shown here is derived from an EMBL/GenBank/DDBJ whole genome shotgun (WGS) entry which is preliminary data.</text>
</comment>
<dbReference type="PIRSF" id="PIRSF000126">
    <property type="entry name" value="11-beta-HSD1"/>
    <property type="match status" value="1"/>
</dbReference>
<evidence type="ECO:0000256" key="4">
    <source>
        <dbReference type="RuleBase" id="RU000363"/>
    </source>
</evidence>